<dbReference type="Pfam" id="PF12833">
    <property type="entry name" value="HTH_18"/>
    <property type="match status" value="1"/>
</dbReference>
<dbReference type="Pfam" id="PF02311">
    <property type="entry name" value="AraC_binding"/>
    <property type="match status" value="1"/>
</dbReference>
<dbReference type="EMBL" id="CP048659">
    <property type="protein sequence ID" value="QOW44640.1"/>
    <property type="molecule type" value="Genomic_DNA"/>
</dbReference>
<dbReference type="PROSITE" id="PS01124">
    <property type="entry name" value="HTH_ARAC_FAMILY_2"/>
    <property type="match status" value="1"/>
</dbReference>
<dbReference type="SUPFAM" id="SSF51182">
    <property type="entry name" value="RmlC-like cupins"/>
    <property type="match status" value="1"/>
</dbReference>
<keyword evidence="3" id="KW-0804">Transcription</keyword>
<keyword evidence="6" id="KW-1185">Reference proteome</keyword>
<dbReference type="PROSITE" id="PS00041">
    <property type="entry name" value="HTH_ARAC_FAMILY_1"/>
    <property type="match status" value="1"/>
</dbReference>
<evidence type="ECO:0000313" key="6">
    <source>
        <dbReference type="Proteomes" id="UP000593966"/>
    </source>
</evidence>
<sequence>MSYTSLISVEEFFYQKHDIVTPHSNLWGDFNLSLNGTLELNIADQTYLSPPSYGLWIPPQIEHCCTAVDDHLTHYICIRIHPKLCQNLAKQVQTLNVRPYLRQTIEEILNQQKLGIPRVEYYEHLLQLVLDQIQYSDSYTHYLPQTNHPILKPILERLSDQNLFNKSLQHILNDFDITERHALRLSQEQLKLSLSEWRNRAKIIYAISCIQRGNAVKKVSLELGYQHSSSFIEFFKRYTGQTPTQLLGK</sequence>
<keyword evidence="2" id="KW-0238">DNA-binding</keyword>
<evidence type="ECO:0000259" key="4">
    <source>
        <dbReference type="PROSITE" id="PS01124"/>
    </source>
</evidence>
<dbReference type="PANTHER" id="PTHR11019">
    <property type="entry name" value="HTH-TYPE TRANSCRIPTIONAL REGULATOR NIMR"/>
    <property type="match status" value="1"/>
</dbReference>
<keyword evidence="1" id="KW-0805">Transcription regulation</keyword>
<dbReference type="InterPro" id="IPR011051">
    <property type="entry name" value="RmlC_Cupin_sf"/>
</dbReference>
<proteinExistence type="predicted"/>
<dbReference type="InterPro" id="IPR009057">
    <property type="entry name" value="Homeodomain-like_sf"/>
</dbReference>
<accession>A0A7S6VTT2</accession>
<organism evidence="5 6">
    <name type="scientific">Acinetobacter piscicola</name>
    <dbReference type="NCBI Taxonomy" id="2006115"/>
    <lineage>
        <taxon>Bacteria</taxon>
        <taxon>Pseudomonadati</taxon>
        <taxon>Pseudomonadota</taxon>
        <taxon>Gammaproteobacteria</taxon>
        <taxon>Moraxellales</taxon>
        <taxon>Moraxellaceae</taxon>
        <taxon>Acinetobacter</taxon>
    </lineage>
</organism>
<dbReference type="RefSeq" id="WP_180046520.1">
    <property type="nucleotide sequence ID" value="NZ_CP048659.1"/>
</dbReference>
<dbReference type="SMART" id="SM00342">
    <property type="entry name" value="HTH_ARAC"/>
    <property type="match status" value="1"/>
</dbReference>
<dbReference type="AlphaFoldDB" id="A0A7S6VTT2"/>
<evidence type="ECO:0000256" key="3">
    <source>
        <dbReference type="ARBA" id="ARBA00023163"/>
    </source>
</evidence>
<gene>
    <name evidence="5" type="ORF">G0028_01240</name>
</gene>
<dbReference type="InterPro" id="IPR003313">
    <property type="entry name" value="AraC-bd"/>
</dbReference>
<dbReference type="InterPro" id="IPR018062">
    <property type="entry name" value="HTH_AraC-typ_CS"/>
</dbReference>
<dbReference type="PANTHER" id="PTHR11019:SF190">
    <property type="entry name" value="ARAC-FAMILY REGULATORY PROTEIN"/>
    <property type="match status" value="1"/>
</dbReference>
<evidence type="ECO:0000256" key="1">
    <source>
        <dbReference type="ARBA" id="ARBA00023015"/>
    </source>
</evidence>
<dbReference type="Gene3D" id="1.10.10.60">
    <property type="entry name" value="Homeodomain-like"/>
    <property type="match status" value="1"/>
</dbReference>
<dbReference type="Proteomes" id="UP000593966">
    <property type="component" value="Chromosome"/>
</dbReference>
<evidence type="ECO:0000313" key="5">
    <source>
        <dbReference type="EMBL" id="QOW44640.1"/>
    </source>
</evidence>
<feature type="domain" description="HTH araC/xylS-type" evidence="4">
    <location>
        <begin position="148"/>
        <end position="249"/>
    </location>
</feature>
<dbReference type="InterPro" id="IPR018060">
    <property type="entry name" value="HTH_AraC"/>
</dbReference>
<evidence type="ECO:0000256" key="2">
    <source>
        <dbReference type="ARBA" id="ARBA00023125"/>
    </source>
</evidence>
<reference evidence="5 6" key="1">
    <citation type="submission" date="2020-02" db="EMBL/GenBank/DDBJ databases">
        <title>Tigecycline-resistant Acinetobacter species from pigs and migratory birds.</title>
        <authorList>
            <person name="Chen C."/>
            <person name="Sun J."/>
            <person name="Liao X.-P."/>
            <person name="Liu Y.-H."/>
        </authorList>
    </citation>
    <scope>NUCLEOTIDE SEQUENCE [LARGE SCALE GENOMIC DNA]</scope>
    <source>
        <strain evidence="5 6">YH12207_T</strain>
    </source>
</reference>
<dbReference type="SUPFAM" id="SSF46689">
    <property type="entry name" value="Homeodomain-like"/>
    <property type="match status" value="1"/>
</dbReference>
<protein>
    <submittedName>
        <fullName evidence="5">Helix-turn-helix domain-containing protein</fullName>
    </submittedName>
</protein>
<dbReference type="GO" id="GO:0003700">
    <property type="term" value="F:DNA-binding transcription factor activity"/>
    <property type="evidence" value="ECO:0007669"/>
    <property type="project" value="InterPro"/>
</dbReference>
<dbReference type="GO" id="GO:0043565">
    <property type="term" value="F:sequence-specific DNA binding"/>
    <property type="evidence" value="ECO:0007669"/>
    <property type="project" value="InterPro"/>
</dbReference>
<name>A0A7S6VTT2_9GAMM</name>